<comment type="caution">
    <text evidence="3">The sequence shown here is derived from an EMBL/GenBank/DDBJ whole genome shotgun (WGS) entry which is preliminary data.</text>
</comment>
<dbReference type="CDD" id="cd07828">
    <property type="entry name" value="lipocalin_heme-bd-THAP4-like"/>
    <property type="match status" value="2"/>
</dbReference>
<proteinExistence type="predicted"/>
<evidence type="ECO:0000313" key="3">
    <source>
        <dbReference type="EMBL" id="KAF9417954.1"/>
    </source>
</evidence>
<keyword evidence="4" id="KW-1185">Reference proteome</keyword>
<dbReference type="Pfam" id="PF08768">
    <property type="entry name" value="THAP4_heme-bd"/>
    <property type="match status" value="2"/>
</dbReference>
<name>A0A835GJ24_SPOEX</name>
<reference evidence="3" key="1">
    <citation type="submission" date="2020-08" db="EMBL/GenBank/DDBJ databases">
        <title>Spodoptera exigua strain:BAW_Kor-Di-RS1 Genome sequencing and assembly.</title>
        <authorList>
            <person name="Kim J."/>
            <person name="Nam H.Y."/>
            <person name="Kwon M."/>
            <person name="Choi J.H."/>
            <person name="Cho S.R."/>
            <person name="Kim G.-H."/>
        </authorList>
    </citation>
    <scope>NUCLEOTIDE SEQUENCE</scope>
    <source>
        <strain evidence="3">BAW_Kor-Di-RS1</strain>
        <tissue evidence="3">Whole-body</tissue>
    </source>
</reference>
<dbReference type="PANTHER" id="PTHR15854">
    <property type="entry name" value="THAP4 PROTEIN"/>
    <property type="match status" value="1"/>
</dbReference>
<evidence type="ECO:0000259" key="2">
    <source>
        <dbReference type="Pfam" id="PF08768"/>
    </source>
</evidence>
<dbReference type="InterPro" id="IPR014878">
    <property type="entry name" value="THAP4-like_heme-bd"/>
</dbReference>
<dbReference type="Gene3D" id="2.40.128.20">
    <property type="match status" value="2"/>
</dbReference>
<dbReference type="InterPro" id="IPR012674">
    <property type="entry name" value="Calycin"/>
</dbReference>
<feature type="domain" description="THAP4-like heme-binding" evidence="2">
    <location>
        <begin position="14"/>
        <end position="166"/>
    </location>
</feature>
<sequence>MPNKPAKQDCHESLNPIAWLEGRWITEEGQGSYPNTPSFQYHEELEFIYSEDEPLLDFMSIAKHSNKPLSLQERGYFHMPNSKRVQLITTHNNGYTTSEKGKYKHRLKQIKLKSVTIVMMSHVPRPYVRKTRRIFTLLAPDTLEYIYYKQTETTPMTQYLKGIYKKITAQEIFSKIIKMSNLNEALKPISWLAGNWATEEGQGSYPNVPSFQYEEELEFVCIGQPMFNYLSTSKHLEKKTPMHQERGFLRIKPGTNELAFVVSHNMGLTSLEEGKYLDETKQIVLETVGLTRMSFSKPPYVKKMKRTLTLLSPDTLEVVLYMETETTPMTQHLKAVYKKVEK</sequence>
<dbReference type="PANTHER" id="PTHR15854:SF4">
    <property type="entry name" value="PEROXYNITRITE ISOMERASE THAP4"/>
    <property type="match status" value="1"/>
</dbReference>
<accession>A0A835GJ24</accession>
<dbReference type="AlphaFoldDB" id="A0A835GJ24"/>
<dbReference type="SUPFAM" id="SSF50814">
    <property type="entry name" value="Lipocalins"/>
    <property type="match status" value="2"/>
</dbReference>
<gene>
    <name evidence="3" type="ORF">HW555_005099</name>
</gene>
<feature type="domain" description="THAP4-like heme-binding" evidence="2">
    <location>
        <begin position="186"/>
        <end position="339"/>
    </location>
</feature>
<comment type="catalytic activity">
    <reaction evidence="1">
        <text>peroxynitrite = nitrate</text>
        <dbReference type="Rhea" id="RHEA:63116"/>
        <dbReference type="ChEBI" id="CHEBI:17632"/>
        <dbReference type="ChEBI" id="CHEBI:25941"/>
    </reaction>
    <physiologicalReaction direction="left-to-right" evidence="1">
        <dbReference type="Rhea" id="RHEA:63117"/>
    </physiologicalReaction>
</comment>
<evidence type="ECO:0000313" key="4">
    <source>
        <dbReference type="Proteomes" id="UP000648187"/>
    </source>
</evidence>
<dbReference type="InterPro" id="IPR045165">
    <property type="entry name" value="Nitrobindin"/>
</dbReference>
<dbReference type="Proteomes" id="UP000648187">
    <property type="component" value="Unassembled WGS sequence"/>
</dbReference>
<organism evidence="3 4">
    <name type="scientific">Spodoptera exigua</name>
    <name type="common">Beet armyworm</name>
    <name type="synonym">Noctua fulgens</name>
    <dbReference type="NCBI Taxonomy" id="7107"/>
    <lineage>
        <taxon>Eukaryota</taxon>
        <taxon>Metazoa</taxon>
        <taxon>Ecdysozoa</taxon>
        <taxon>Arthropoda</taxon>
        <taxon>Hexapoda</taxon>
        <taxon>Insecta</taxon>
        <taxon>Pterygota</taxon>
        <taxon>Neoptera</taxon>
        <taxon>Endopterygota</taxon>
        <taxon>Lepidoptera</taxon>
        <taxon>Glossata</taxon>
        <taxon>Ditrysia</taxon>
        <taxon>Noctuoidea</taxon>
        <taxon>Noctuidae</taxon>
        <taxon>Amphipyrinae</taxon>
        <taxon>Spodoptera</taxon>
    </lineage>
</organism>
<dbReference type="EMBL" id="JACKWZ010000063">
    <property type="protein sequence ID" value="KAF9417954.1"/>
    <property type="molecule type" value="Genomic_DNA"/>
</dbReference>
<protein>
    <recommendedName>
        <fullName evidence="2">THAP4-like heme-binding domain-containing protein</fullName>
    </recommendedName>
</protein>
<evidence type="ECO:0000256" key="1">
    <source>
        <dbReference type="ARBA" id="ARBA00036993"/>
    </source>
</evidence>